<evidence type="ECO:0000256" key="15">
    <source>
        <dbReference type="SAM" id="Phobius"/>
    </source>
</evidence>
<dbReference type="GO" id="GO:0016709">
    <property type="term" value="F:oxidoreductase activity, acting on paired donors, with incorporation or reduction of molecular oxygen, NAD(P)H as one donor, and incorporation of one atom of oxygen"/>
    <property type="evidence" value="ECO:0007669"/>
    <property type="project" value="UniProtKB-ARBA"/>
</dbReference>
<dbReference type="OMA" id="MNTVWIA"/>
<dbReference type="PROSITE" id="PS00086">
    <property type="entry name" value="CYTOCHROME_P450"/>
    <property type="match status" value="1"/>
</dbReference>
<dbReference type="Pfam" id="PF00067">
    <property type="entry name" value="p450"/>
    <property type="match status" value="1"/>
</dbReference>
<evidence type="ECO:0000256" key="5">
    <source>
        <dbReference type="ARBA" id="ARBA00022692"/>
    </source>
</evidence>
<dbReference type="InterPro" id="IPR001128">
    <property type="entry name" value="Cyt_P450"/>
</dbReference>
<comment type="similarity">
    <text evidence="3 14">Belongs to the cytochrome P450 family.</text>
</comment>
<dbReference type="GO" id="GO:0010333">
    <property type="term" value="F:terpene synthase activity"/>
    <property type="evidence" value="ECO:0007669"/>
    <property type="project" value="UniProtKB-ARBA"/>
</dbReference>
<sequence length="517" mass="58727">MEPRMIPFIVAFCFVFLALVVRVIIRGYITSRTKPSSSSSVLRLPPGPWQLPLIGSLHHLLLSRFRDLPHRALREMSGTYGPVMMVRFGSVPTLVVSSAEAAWEVMKTHDLAFCERHQGVILDTMSCGGKDIIGSPYNAHWRELRKLCMQELFSQRRVLTFRNIREEEVAHLLRSISGECGDDGGRPVNLSEGISRMVNDVAARTVVGNRCKYRDEYMHELDEVARLAGGFNLAELYPSSRLVRRFSAAARNARRCQRNMYRIIQSIIQEREAMPTPPEGDGDDLLGVLLRLQREGDLQFVLTNEIVSAVIFDIFSAGSETSSSVLVWAISELVKNPQVMHKAQSEVRETFKGQDKITEGDLIKLRYLQLVIKETLRLHAPLLLPRVCRESCQVMGYDVLKGTKVFVNVWAILRDQKLWHDAEEFKPERFENSSIDFRGNDFKFIPFGAGRRICPGITLGLANIELALASLLYHFDWALPDGVKLEEFDMVEVFGVALRKKSMLWIKAKPYSNFIPN</sequence>
<dbReference type="CDD" id="cd11072">
    <property type="entry name" value="CYP71-like"/>
    <property type="match status" value="1"/>
</dbReference>
<keyword evidence="10 13" id="KW-0408">Iron</keyword>
<reference evidence="16" key="2">
    <citation type="submission" date="2020-10" db="EMBL/GenBank/DDBJ databases">
        <authorList>
            <person name="Cooper E.A."/>
            <person name="Brenton Z.W."/>
            <person name="Flinn B.S."/>
            <person name="Jenkins J."/>
            <person name="Shu S."/>
            <person name="Flowers D."/>
            <person name="Luo F."/>
            <person name="Wang Y."/>
            <person name="Xia P."/>
            <person name="Barry K."/>
            <person name="Daum C."/>
            <person name="Lipzen A."/>
            <person name="Yoshinaga Y."/>
            <person name="Schmutz J."/>
            <person name="Saski C."/>
            <person name="Vermerris W."/>
            <person name="Kresovich S."/>
        </authorList>
    </citation>
    <scope>NUCLEOTIDE SEQUENCE</scope>
</reference>
<dbReference type="GO" id="GO:0006952">
    <property type="term" value="P:defense response"/>
    <property type="evidence" value="ECO:0007669"/>
    <property type="project" value="UniProtKB-KW"/>
</dbReference>
<dbReference type="SMR" id="A0A921UGF0"/>
<dbReference type="PRINTS" id="PR00385">
    <property type="entry name" value="P450"/>
</dbReference>
<evidence type="ECO:0008006" key="18">
    <source>
        <dbReference type="Google" id="ProtNLM"/>
    </source>
</evidence>
<accession>A0A921UGF0</accession>
<dbReference type="Gene3D" id="1.10.630.10">
    <property type="entry name" value="Cytochrome P450"/>
    <property type="match status" value="1"/>
</dbReference>
<feature type="binding site" description="axial binding residue" evidence="13">
    <location>
        <position position="454"/>
    </location>
    <ligand>
        <name>heme</name>
        <dbReference type="ChEBI" id="CHEBI:30413"/>
    </ligand>
    <ligandPart>
        <name>Fe</name>
        <dbReference type="ChEBI" id="CHEBI:18248"/>
    </ligandPart>
</feature>
<evidence type="ECO:0000256" key="8">
    <source>
        <dbReference type="ARBA" id="ARBA00022989"/>
    </source>
</evidence>
<reference evidence="16" key="1">
    <citation type="journal article" date="2019" name="BMC Genomics">
        <title>A new reference genome for Sorghum bicolor reveals high levels of sequence similarity between sweet and grain genotypes: implications for the genetics of sugar metabolism.</title>
        <authorList>
            <person name="Cooper E.A."/>
            <person name="Brenton Z.W."/>
            <person name="Flinn B.S."/>
            <person name="Jenkins J."/>
            <person name="Shu S."/>
            <person name="Flowers D."/>
            <person name="Luo F."/>
            <person name="Wang Y."/>
            <person name="Xia P."/>
            <person name="Barry K."/>
            <person name="Daum C."/>
            <person name="Lipzen A."/>
            <person name="Yoshinaga Y."/>
            <person name="Schmutz J."/>
            <person name="Saski C."/>
            <person name="Vermerris W."/>
            <person name="Kresovich S."/>
        </authorList>
    </citation>
    <scope>NUCLEOTIDE SEQUENCE</scope>
</reference>
<evidence type="ECO:0000256" key="10">
    <source>
        <dbReference type="ARBA" id="ARBA00023004"/>
    </source>
</evidence>
<organism evidence="16 17">
    <name type="scientific">Sorghum bicolor</name>
    <name type="common">Sorghum</name>
    <name type="synonym">Sorghum vulgare</name>
    <dbReference type="NCBI Taxonomy" id="4558"/>
    <lineage>
        <taxon>Eukaryota</taxon>
        <taxon>Viridiplantae</taxon>
        <taxon>Streptophyta</taxon>
        <taxon>Embryophyta</taxon>
        <taxon>Tracheophyta</taxon>
        <taxon>Spermatophyta</taxon>
        <taxon>Magnoliopsida</taxon>
        <taxon>Liliopsida</taxon>
        <taxon>Poales</taxon>
        <taxon>Poaceae</taxon>
        <taxon>PACMAD clade</taxon>
        <taxon>Panicoideae</taxon>
        <taxon>Andropogonodae</taxon>
        <taxon>Andropogoneae</taxon>
        <taxon>Sorghinae</taxon>
        <taxon>Sorghum</taxon>
    </lineage>
</organism>
<dbReference type="InterPro" id="IPR017972">
    <property type="entry name" value="Cyt_P450_CS"/>
</dbReference>
<comment type="caution">
    <text evidence="16">The sequence shown here is derived from an EMBL/GenBank/DDBJ whole genome shotgun (WGS) entry which is preliminary data.</text>
</comment>
<protein>
    <recommendedName>
        <fullName evidence="18">Cytochrome P450</fullName>
    </recommendedName>
</protein>
<dbReference type="Gramene" id="EES10305">
    <property type="protein sequence ID" value="EES10305"/>
    <property type="gene ID" value="SORBI_3005G228400"/>
</dbReference>
<comment type="subcellular location">
    <subcellularLocation>
        <location evidence="2">Membrane</location>
        <topology evidence="2">Single-pass membrane protein</topology>
    </subcellularLocation>
</comment>
<dbReference type="PANTHER" id="PTHR47955">
    <property type="entry name" value="CYTOCHROME P450 FAMILY 71 PROTEIN"/>
    <property type="match status" value="1"/>
</dbReference>
<evidence type="ECO:0000256" key="11">
    <source>
        <dbReference type="ARBA" id="ARBA00023033"/>
    </source>
</evidence>
<gene>
    <name evidence="16" type="ORF">BDA96_05G246400</name>
</gene>
<comment type="cofactor">
    <cofactor evidence="1 13">
        <name>heme</name>
        <dbReference type="ChEBI" id="CHEBI:30413"/>
    </cofactor>
</comment>
<keyword evidence="12 15" id="KW-0472">Membrane</keyword>
<dbReference type="AlphaFoldDB" id="A0A921UGF0"/>
<keyword evidence="11 14" id="KW-0503">Monooxygenase</keyword>
<dbReference type="GO" id="GO:0005506">
    <property type="term" value="F:iron ion binding"/>
    <property type="evidence" value="ECO:0007669"/>
    <property type="project" value="InterPro"/>
</dbReference>
<keyword evidence="8 15" id="KW-1133">Transmembrane helix</keyword>
<dbReference type="SUPFAM" id="SSF48264">
    <property type="entry name" value="Cytochrome P450"/>
    <property type="match status" value="1"/>
</dbReference>
<evidence type="ECO:0000256" key="2">
    <source>
        <dbReference type="ARBA" id="ARBA00004167"/>
    </source>
</evidence>
<evidence type="ECO:0000256" key="9">
    <source>
        <dbReference type="ARBA" id="ARBA00023002"/>
    </source>
</evidence>
<evidence type="ECO:0000256" key="6">
    <source>
        <dbReference type="ARBA" id="ARBA00022723"/>
    </source>
</evidence>
<keyword evidence="5 15" id="KW-0812">Transmembrane</keyword>
<evidence type="ECO:0000256" key="12">
    <source>
        <dbReference type="ARBA" id="ARBA00023136"/>
    </source>
</evidence>
<dbReference type="InterPro" id="IPR036396">
    <property type="entry name" value="Cyt_P450_sf"/>
</dbReference>
<evidence type="ECO:0000313" key="16">
    <source>
        <dbReference type="EMBL" id="KAG0531117.1"/>
    </source>
</evidence>
<dbReference type="FunFam" id="1.10.630.10:FF:000008">
    <property type="entry name" value="Cytochrome P450 71D8"/>
    <property type="match status" value="1"/>
</dbReference>
<dbReference type="GO" id="GO:0016020">
    <property type="term" value="C:membrane"/>
    <property type="evidence" value="ECO:0007669"/>
    <property type="project" value="UniProtKB-SubCell"/>
</dbReference>
<keyword evidence="4 13" id="KW-0349">Heme</keyword>
<dbReference type="GO" id="GO:0020037">
    <property type="term" value="F:heme binding"/>
    <property type="evidence" value="ECO:0007669"/>
    <property type="project" value="InterPro"/>
</dbReference>
<dbReference type="GO" id="GO:0051502">
    <property type="term" value="P:diterpene phytoalexin biosynthetic process"/>
    <property type="evidence" value="ECO:0007669"/>
    <property type="project" value="UniProtKB-ARBA"/>
</dbReference>
<dbReference type="InterPro" id="IPR002401">
    <property type="entry name" value="Cyt_P450_E_grp-I"/>
</dbReference>
<evidence type="ECO:0000256" key="4">
    <source>
        <dbReference type="ARBA" id="ARBA00022617"/>
    </source>
</evidence>
<name>A0A921UGF0_SORBI</name>
<evidence type="ECO:0000256" key="13">
    <source>
        <dbReference type="PIRSR" id="PIRSR602401-1"/>
    </source>
</evidence>
<keyword evidence="9 14" id="KW-0560">Oxidoreductase</keyword>
<feature type="transmembrane region" description="Helical" evidence="15">
    <location>
        <begin position="6"/>
        <end position="25"/>
    </location>
</feature>
<dbReference type="KEGG" id="sbi:8086029"/>
<dbReference type="Proteomes" id="UP000807115">
    <property type="component" value="Chromosome 5"/>
</dbReference>
<keyword evidence="6 13" id="KW-0479">Metal-binding</keyword>
<evidence type="ECO:0000313" key="17">
    <source>
        <dbReference type="Proteomes" id="UP000807115"/>
    </source>
</evidence>
<proteinExistence type="inferred from homology"/>
<evidence type="ECO:0000256" key="7">
    <source>
        <dbReference type="ARBA" id="ARBA00022821"/>
    </source>
</evidence>
<keyword evidence="7" id="KW-0611">Plant defense</keyword>
<evidence type="ECO:0000256" key="14">
    <source>
        <dbReference type="RuleBase" id="RU000461"/>
    </source>
</evidence>
<evidence type="ECO:0000256" key="3">
    <source>
        <dbReference type="ARBA" id="ARBA00010617"/>
    </source>
</evidence>
<dbReference type="PANTHER" id="PTHR47955:SF19">
    <property type="entry name" value="CYTOCHROME P450 71A9-LIKE ISOFORM X1"/>
    <property type="match status" value="1"/>
</dbReference>
<dbReference type="EMBL" id="CM027684">
    <property type="protein sequence ID" value="KAG0531117.1"/>
    <property type="molecule type" value="Genomic_DNA"/>
</dbReference>
<dbReference type="PRINTS" id="PR00463">
    <property type="entry name" value="EP450I"/>
</dbReference>
<evidence type="ECO:0000256" key="1">
    <source>
        <dbReference type="ARBA" id="ARBA00001971"/>
    </source>
</evidence>
<dbReference type="OrthoDB" id="1470350at2759"/>